<accession>A0ABV1KUU9</accession>
<organism evidence="3 4">
    <name type="scientific">Cohnella silvisoli</name>
    <dbReference type="NCBI Taxonomy" id="2873699"/>
    <lineage>
        <taxon>Bacteria</taxon>
        <taxon>Bacillati</taxon>
        <taxon>Bacillota</taxon>
        <taxon>Bacilli</taxon>
        <taxon>Bacillales</taxon>
        <taxon>Paenibacillaceae</taxon>
        <taxon>Cohnella</taxon>
    </lineage>
</organism>
<evidence type="ECO:0000313" key="3">
    <source>
        <dbReference type="EMBL" id="MEQ4483587.1"/>
    </source>
</evidence>
<evidence type="ECO:0000313" key="4">
    <source>
        <dbReference type="Proteomes" id="UP001493487"/>
    </source>
</evidence>
<evidence type="ECO:0008006" key="5">
    <source>
        <dbReference type="Google" id="ProtNLM"/>
    </source>
</evidence>
<sequence>MRKSMLISVAFILLLTMVLSACSGNSGEVDGKKGESASPVQTKQPETSSDAPKAKEPITITMLVPEPGASGWNNYHDSAIQQEIKKVTGVTLEIIDADSDKFNVMLASGDLPDIIRGGPAYIKQLVEGGNVIPIDDLLQTNGQNILEAIPKTVAFSKKFWSNGTDKTYFLPPQVGQDRMGFEDPVGPVLRWDYYKELGYPEIKNEDDLLQTIAEMVKKHPTTDDGKKVYGVSAWTDWGNWSYQFAMGPIYGNTPLAGEVTGYHWDTNEANNLLTDTNGAFWKSVSFFNKANRLGILDPDALLQKGEDFAAKATNGQLLYGPATWMMGDYNSKNAKDGKGFIAIPLDWGFQWHGSNQVLGYSDKLYAITKNAKAPDRAMDLLNYLWSYDGSRTMASGVEGIHWERVDGKARLKQETIDLQIAGGDAWINTLIGVLGNLTGINGYTIHPKDGAPLDLFQDPEVYTSRANPMQKDYSDHYGVKYPAEIFAQKLASGKNKNQKDQNTLALGLLPSPPDDIKRMEAKLKDLAARLSAESVLAKSDAEFAEKQKQAIAAYNKAGADKVFEWYAKAWNDAKAQAAAIQ</sequence>
<gene>
    <name evidence="3" type="ORF">QJS35_14430</name>
</gene>
<feature type="compositionally biased region" description="Polar residues" evidence="1">
    <location>
        <begin position="38"/>
        <end position="50"/>
    </location>
</feature>
<dbReference type="PANTHER" id="PTHR43649">
    <property type="entry name" value="ARABINOSE-BINDING PROTEIN-RELATED"/>
    <property type="match status" value="1"/>
</dbReference>
<dbReference type="RefSeq" id="WP_232186239.1">
    <property type="nucleotide sequence ID" value="NZ_JAIOAP010000007.1"/>
</dbReference>
<reference evidence="3 4" key="1">
    <citation type="journal article" date="2023" name="Genome Announc.">
        <title>Pan-Genome Analyses of the Genus Cohnella and Proposal of the Novel Species Cohnella silvisoli sp. nov., Isolated from Forest Soil.</title>
        <authorList>
            <person name="Wang C."/>
            <person name="Mao L."/>
            <person name="Bao G."/>
            <person name="Zhu H."/>
        </authorList>
    </citation>
    <scope>NUCLEOTIDE SEQUENCE [LARGE SCALE GENOMIC DNA]</scope>
    <source>
        <strain evidence="3 4">NL03-T5-1</strain>
    </source>
</reference>
<evidence type="ECO:0000256" key="2">
    <source>
        <dbReference type="SAM" id="SignalP"/>
    </source>
</evidence>
<dbReference type="Proteomes" id="UP001493487">
    <property type="component" value="Unassembled WGS sequence"/>
</dbReference>
<dbReference type="PANTHER" id="PTHR43649:SF12">
    <property type="entry name" value="DIACETYLCHITOBIOSE BINDING PROTEIN DASA"/>
    <property type="match status" value="1"/>
</dbReference>
<comment type="caution">
    <text evidence="3">The sequence shown here is derived from an EMBL/GenBank/DDBJ whole genome shotgun (WGS) entry which is preliminary data.</text>
</comment>
<feature type="region of interest" description="Disordered" evidence="1">
    <location>
        <begin position="26"/>
        <end position="54"/>
    </location>
</feature>
<feature type="signal peptide" evidence="2">
    <location>
        <begin position="1"/>
        <end position="21"/>
    </location>
</feature>
<protein>
    <recommendedName>
        <fullName evidence="5">Extracellular solute-binding protein</fullName>
    </recommendedName>
</protein>
<dbReference type="InterPro" id="IPR050490">
    <property type="entry name" value="Bact_solute-bd_prot1"/>
</dbReference>
<dbReference type="Gene3D" id="3.40.190.10">
    <property type="entry name" value="Periplasmic binding protein-like II"/>
    <property type="match status" value="2"/>
</dbReference>
<name>A0ABV1KUU9_9BACL</name>
<proteinExistence type="predicted"/>
<evidence type="ECO:0000256" key="1">
    <source>
        <dbReference type="SAM" id="MobiDB-lite"/>
    </source>
</evidence>
<keyword evidence="2" id="KW-0732">Signal</keyword>
<feature type="chain" id="PRO_5047457925" description="Extracellular solute-binding protein" evidence="2">
    <location>
        <begin position="22"/>
        <end position="581"/>
    </location>
</feature>
<dbReference type="EMBL" id="JASKHM010000008">
    <property type="protein sequence ID" value="MEQ4483587.1"/>
    <property type="molecule type" value="Genomic_DNA"/>
</dbReference>
<dbReference type="SUPFAM" id="SSF53850">
    <property type="entry name" value="Periplasmic binding protein-like II"/>
    <property type="match status" value="1"/>
</dbReference>
<keyword evidence="4" id="KW-1185">Reference proteome</keyword>
<dbReference type="PROSITE" id="PS51257">
    <property type="entry name" value="PROKAR_LIPOPROTEIN"/>
    <property type="match status" value="1"/>
</dbReference>